<dbReference type="SUPFAM" id="SSF51735">
    <property type="entry name" value="NAD(P)-binding Rossmann-fold domains"/>
    <property type="match status" value="1"/>
</dbReference>
<dbReference type="OrthoDB" id="4420885at2"/>
<sequence length="324" mass="34426">MTITILGASGRMGSAVANLFARELANADIEETVIGTYRNAPLAIDGVQDVQLDANDEKALAALCTQSDTVIDCLGPSAVYGERVSRVCDACSTPLISLGHVHAQGARGQILQAGAIPGFLAGAFLLAGTSAKNDVEMIYEFNGTLTPAAAHDILATDYSNGLDASYGKPHATSVDATVAIPYSDAVTWELACKHHLEVHAFSIWPQALLEAFHAPADMGLDRRALSMSAASTLGYNHDTLVHIITNPGTYDQDIITLHIPSLYEFSAAGAWLAWQESPCQNTDEAKPFALVAWDNLPSIIERALQMSGGWISRSGEDEAEEGEL</sequence>
<feature type="domain" description="Saccharopine dehydrogenase NADP binding" evidence="1">
    <location>
        <begin position="3"/>
        <end position="88"/>
    </location>
</feature>
<protein>
    <submittedName>
        <fullName evidence="2">Saccharopine dehydrogenase NADP binding domain-containing protein</fullName>
    </submittedName>
</protein>
<dbReference type="InterPro" id="IPR005097">
    <property type="entry name" value="Sacchrp_dh_NADP-bd"/>
</dbReference>
<gene>
    <name evidence="2" type="ORF">SAMN02910314_01655</name>
</gene>
<proteinExistence type="predicted"/>
<evidence type="ECO:0000313" key="2">
    <source>
        <dbReference type="EMBL" id="SEO93215.1"/>
    </source>
</evidence>
<reference evidence="3" key="1">
    <citation type="submission" date="2016-10" db="EMBL/GenBank/DDBJ databases">
        <authorList>
            <person name="Varghese N."/>
        </authorList>
    </citation>
    <scope>NUCLEOTIDE SEQUENCE [LARGE SCALE GENOMIC DNA]</scope>
    <source>
        <strain evidence="3">DSM 21843</strain>
    </source>
</reference>
<dbReference type="InterPro" id="IPR036291">
    <property type="entry name" value="NAD(P)-bd_dom_sf"/>
</dbReference>
<dbReference type="RefSeq" id="WP_066661561.1">
    <property type="nucleotide sequence ID" value="NZ_CP011402.1"/>
</dbReference>
<organism evidence="2 3">
    <name type="scientific">Denitrobacterium detoxificans</name>
    <dbReference type="NCBI Taxonomy" id="79604"/>
    <lineage>
        <taxon>Bacteria</taxon>
        <taxon>Bacillati</taxon>
        <taxon>Actinomycetota</taxon>
        <taxon>Coriobacteriia</taxon>
        <taxon>Eggerthellales</taxon>
        <taxon>Eggerthellaceae</taxon>
        <taxon>Denitrobacterium</taxon>
    </lineage>
</organism>
<keyword evidence="3" id="KW-1185">Reference proteome</keyword>
<accession>A0A172RXL5</accession>
<evidence type="ECO:0000259" key="1">
    <source>
        <dbReference type="Pfam" id="PF03435"/>
    </source>
</evidence>
<dbReference type="Pfam" id="PF03435">
    <property type="entry name" value="Sacchrp_dh_NADP"/>
    <property type="match status" value="1"/>
</dbReference>
<dbReference type="AlphaFoldDB" id="A0A172RXL5"/>
<dbReference type="EMBL" id="FOEC01000012">
    <property type="protein sequence ID" value="SEO93215.1"/>
    <property type="molecule type" value="Genomic_DNA"/>
</dbReference>
<name>A0A172RXL5_9ACTN</name>
<evidence type="ECO:0000313" key="3">
    <source>
        <dbReference type="Proteomes" id="UP000182975"/>
    </source>
</evidence>
<dbReference type="Gene3D" id="3.40.50.720">
    <property type="entry name" value="NAD(P)-binding Rossmann-like Domain"/>
    <property type="match status" value="1"/>
</dbReference>
<dbReference type="KEGG" id="ddt:AAY81_03795"/>
<dbReference type="Proteomes" id="UP000182975">
    <property type="component" value="Unassembled WGS sequence"/>
</dbReference>